<sequence>MSGSDPSTAALLAAASTGAGQGFAGSLYSAPHTGALGLSGPGQPGLGAAMHLMNGAPSGGLVSSFFVPHPPDHPSRRHYTK</sequence>
<reference evidence="2" key="1">
    <citation type="submission" date="2018-11" db="EMBL/GenBank/DDBJ databases">
        <authorList>
            <consortium name="Pathogen Informatics"/>
        </authorList>
    </citation>
    <scope>NUCLEOTIDE SEQUENCE</scope>
</reference>
<dbReference type="Proteomes" id="UP000784294">
    <property type="component" value="Unassembled WGS sequence"/>
</dbReference>
<accession>A0A448XSF1</accession>
<dbReference type="EMBL" id="CAAALY010286202">
    <property type="protein sequence ID" value="VEL43865.1"/>
    <property type="molecule type" value="Genomic_DNA"/>
</dbReference>
<feature type="region of interest" description="Disordered" evidence="1">
    <location>
        <begin position="61"/>
        <end position="81"/>
    </location>
</feature>
<dbReference type="AlphaFoldDB" id="A0A448XSF1"/>
<gene>
    <name evidence="2" type="ORF">PXEA_LOCUS37305</name>
</gene>
<keyword evidence="3" id="KW-1185">Reference proteome</keyword>
<organism evidence="2 3">
    <name type="scientific">Protopolystoma xenopodis</name>
    <dbReference type="NCBI Taxonomy" id="117903"/>
    <lineage>
        <taxon>Eukaryota</taxon>
        <taxon>Metazoa</taxon>
        <taxon>Spiralia</taxon>
        <taxon>Lophotrochozoa</taxon>
        <taxon>Platyhelminthes</taxon>
        <taxon>Monogenea</taxon>
        <taxon>Polyopisthocotylea</taxon>
        <taxon>Polystomatidea</taxon>
        <taxon>Polystomatidae</taxon>
        <taxon>Protopolystoma</taxon>
    </lineage>
</organism>
<comment type="caution">
    <text evidence="2">The sequence shown here is derived from an EMBL/GenBank/DDBJ whole genome shotgun (WGS) entry which is preliminary data.</text>
</comment>
<name>A0A448XSF1_9PLAT</name>
<proteinExistence type="predicted"/>
<protein>
    <submittedName>
        <fullName evidence="2">Uncharacterized protein</fullName>
    </submittedName>
</protein>
<feature type="region of interest" description="Disordered" evidence="1">
    <location>
        <begin position="34"/>
        <end position="53"/>
    </location>
</feature>
<evidence type="ECO:0000313" key="2">
    <source>
        <dbReference type="EMBL" id="VEL43865.1"/>
    </source>
</evidence>
<evidence type="ECO:0000256" key="1">
    <source>
        <dbReference type="SAM" id="MobiDB-lite"/>
    </source>
</evidence>
<evidence type="ECO:0000313" key="3">
    <source>
        <dbReference type="Proteomes" id="UP000784294"/>
    </source>
</evidence>